<dbReference type="AlphaFoldDB" id="A0A916LFA1"/>
<name>A0A916LFA1_MYCTX</name>
<gene>
    <name evidence="1" type="ORF">ERS007739_04291</name>
</gene>
<accession>A0A916LFA1</accession>
<evidence type="ECO:0000313" key="1">
    <source>
        <dbReference type="EMBL" id="COZ97692.1"/>
    </source>
</evidence>
<organism evidence="1 2">
    <name type="scientific">Mycobacterium tuberculosis</name>
    <dbReference type="NCBI Taxonomy" id="1773"/>
    <lineage>
        <taxon>Bacteria</taxon>
        <taxon>Bacillati</taxon>
        <taxon>Actinomycetota</taxon>
        <taxon>Actinomycetes</taxon>
        <taxon>Mycobacteriales</taxon>
        <taxon>Mycobacteriaceae</taxon>
        <taxon>Mycobacterium</taxon>
        <taxon>Mycobacterium tuberculosis complex</taxon>
    </lineage>
</organism>
<protein>
    <submittedName>
        <fullName evidence="1">Uncharacterized protein</fullName>
    </submittedName>
</protein>
<sequence>MLLGSLGDRGALLFDLSRIFVWPHWGTILDGDVASAPGQGIDAGE</sequence>
<evidence type="ECO:0000313" key="2">
    <source>
        <dbReference type="Proteomes" id="UP000039021"/>
    </source>
</evidence>
<dbReference type="EMBL" id="CSBK01002578">
    <property type="protein sequence ID" value="COZ97692.1"/>
    <property type="molecule type" value="Genomic_DNA"/>
</dbReference>
<proteinExistence type="predicted"/>
<reference evidence="2" key="1">
    <citation type="submission" date="2015-03" db="EMBL/GenBank/DDBJ databases">
        <authorList>
            <consortium name="Pathogen Informatics"/>
        </authorList>
    </citation>
    <scope>NUCLEOTIDE SEQUENCE [LARGE SCALE GENOMIC DNA]</scope>
    <source>
        <strain evidence="2">N09902308</strain>
    </source>
</reference>
<dbReference type="Proteomes" id="UP000039021">
    <property type="component" value="Unassembled WGS sequence"/>
</dbReference>
<comment type="caution">
    <text evidence="1">The sequence shown here is derived from an EMBL/GenBank/DDBJ whole genome shotgun (WGS) entry which is preliminary data.</text>
</comment>